<keyword evidence="5" id="KW-0813">Transport</keyword>
<evidence type="ECO:0000256" key="1">
    <source>
        <dbReference type="ARBA" id="ARBA00002265"/>
    </source>
</evidence>
<feature type="transmembrane region" description="Helical" evidence="12">
    <location>
        <begin position="308"/>
        <end position="324"/>
    </location>
</feature>
<protein>
    <recommendedName>
        <fullName evidence="4">Lipopolysaccharide export system permease protein LptF</fullName>
    </recommendedName>
</protein>
<keyword evidence="7" id="KW-0997">Cell inner membrane</keyword>
<evidence type="ECO:0000256" key="9">
    <source>
        <dbReference type="ARBA" id="ARBA00022989"/>
    </source>
</evidence>
<keyword evidence="9 12" id="KW-1133">Transmembrane helix</keyword>
<keyword evidence="10 12" id="KW-0472">Membrane</keyword>
<accession>A0ABN8WZE7</accession>
<evidence type="ECO:0000256" key="3">
    <source>
        <dbReference type="ARBA" id="ARBA00007725"/>
    </source>
</evidence>
<dbReference type="PANTHER" id="PTHR33529:SF7">
    <property type="entry name" value="LIPOPOLYSACCHARIDE EXPORT SYSTEM PERMEASE PROTEIN LPTF"/>
    <property type="match status" value="1"/>
</dbReference>
<dbReference type="Proteomes" id="UP001162030">
    <property type="component" value="Chromosome"/>
</dbReference>
<organism evidence="13 14">
    <name type="scientific">Methylocaldum szegediense</name>
    <dbReference type="NCBI Taxonomy" id="73780"/>
    <lineage>
        <taxon>Bacteria</taxon>
        <taxon>Pseudomonadati</taxon>
        <taxon>Pseudomonadota</taxon>
        <taxon>Gammaproteobacteria</taxon>
        <taxon>Methylococcales</taxon>
        <taxon>Methylococcaceae</taxon>
        <taxon>Methylocaldum</taxon>
    </lineage>
</organism>
<dbReference type="InterPro" id="IPR030922">
    <property type="entry name" value="LptF"/>
</dbReference>
<dbReference type="EMBL" id="OX458333">
    <property type="protein sequence ID" value="CAI8726099.1"/>
    <property type="molecule type" value="Genomic_DNA"/>
</dbReference>
<sequence length="380" mass="42392">MKPHPFKPLHWSRPPLISVLDRMVAEELAKTLGAVLGVLVAIIVSRKFLSILAKAIEGELSGETIFQLLGLKVLSTTAQLLPASLFMATLTVLGRMYRDQEMSVLASSGVGLARIYRAMSWMVVPLTLIAAVLALQVMPWSERQAQALMKKDEKSADIRGIKPGRFNEFSLGDVVLYAEDLNEDNSMRKIFVQSRQGAKTGVVIAESGRLKRNELSEYFVVLEHGHRYQGVPGRADFTISEFDEYAVRIDGPEGETASLKREASDSLVLWYSHTPRELAELQKRLAVPLGVLFLSLLAVPLSKIAPRSGVYGNVFTAFLIYVIYENAQKISQGLLMTEKIPLWLSYTGVYVFLLILTLALFVRNLGLNWIIRTAKEKLRL</sequence>
<evidence type="ECO:0000256" key="11">
    <source>
        <dbReference type="ARBA" id="ARBA00026081"/>
    </source>
</evidence>
<evidence type="ECO:0000256" key="4">
    <source>
        <dbReference type="ARBA" id="ARBA00014213"/>
    </source>
</evidence>
<name>A0ABN8WZE7_9GAMM</name>
<comment type="subcellular location">
    <subcellularLocation>
        <location evidence="2">Cell inner membrane</location>
        <topology evidence="2">Multi-pass membrane protein</topology>
    </subcellularLocation>
</comment>
<feature type="transmembrane region" description="Helical" evidence="12">
    <location>
        <begin position="118"/>
        <end position="141"/>
    </location>
</feature>
<evidence type="ECO:0000313" key="14">
    <source>
        <dbReference type="Proteomes" id="UP001162030"/>
    </source>
</evidence>
<evidence type="ECO:0000256" key="5">
    <source>
        <dbReference type="ARBA" id="ARBA00022448"/>
    </source>
</evidence>
<evidence type="ECO:0000256" key="10">
    <source>
        <dbReference type="ARBA" id="ARBA00023136"/>
    </source>
</evidence>
<keyword evidence="14" id="KW-1185">Reference proteome</keyword>
<feature type="transmembrane region" description="Helical" evidence="12">
    <location>
        <begin position="80"/>
        <end position="98"/>
    </location>
</feature>
<comment type="similarity">
    <text evidence="3">Belongs to the LptF/LptG family.</text>
</comment>
<dbReference type="PANTHER" id="PTHR33529">
    <property type="entry name" value="SLR0882 PROTEIN-RELATED"/>
    <property type="match status" value="1"/>
</dbReference>
<evidence type="ECO:0000256" key="2">
    <source>
        <dbReference type="ARBA" id="ARBA00004429"/>
    </source>
</evidence>
<comment type="function">
    <text evidence="1">Part of the ABC transporter complex LptBFG involved in the translocation of lipopolysaccharide (LPS) from the inner membrane to the outer membrane.</text>
</comment>
<evidence type="ECO:0000256" key="8">
    <source>
        <dbReference type="ARBA" id="ARBA00022692"/>
    </source>
</evidence>
<gene>
    <name evidence="13" type="ORF">MSZNOR_0185</name>
</gene>
<dbReference type="InterPro" id="IPR005495">
    <property type="entry name" value="LptG/LptF_permease"/>
</dbReference>
<keyword evidence="6" id="KW-1003">Cell membrane</keyword>
<dbReference type="Pfam" id="PF03739">
    <property type="entry name" value="LptF_LptG"/>
    <property type="match status" value="1"/>
</dbReference>
<evidence type="ECO:0000256" key="7">
    <source>
        <dbReference type="ARBA" id="ARBA00022519"/>
    </source>
</evidence>
<reference evidence="13 14" key="1">
    <citation type="submission" date="2023-03" db="EMBL/GenBank/DDBJ databases">
        <authorList>
            <person name="Pearce D."/>
        </authorList>
    </citation>
    <scope>NUCLEOTIDE SEQUENCE [LARGE SCALE GENOMIC DNA]</scope>
    <source>
        <strain evidence="13">Msz</strain>
    </source>
</reference>
<comment type="subunit">
    <text evidence="11">Component of the lipopolysaccharide transport and assembly complex. The LptBFG transporter is composed of two ATP-binding proteins (LptB) and two transmembrane proteins (LptF and LptG).</text>
</comment>
<dbReference type="NCBIfam" id="TIGR04407">
    <property type="entry name" value="LptF_YjgP"/>
    <property type="match status" value="1"/>
</dbReference>
<evidence type="ECO:0000256" key="6">
    <source>
        <dbReference type="ARBA" id="ARBA00022475"/>
    </source>
</evidence>
<evidence type="ECO:0000256" key="12">
    <source>
        <dbReference type="SAM" id="Phobius"/>
    </source>
</evidence>
<evidence type="ECO:0000313" key="13">
    <source>
        <dbReference type="EMBL" id="CAI8726099.1"/>
    </source>
</evidence>
<proteinExistence type="inferred from homology"/>
<feature type="transmembrane region" description="Helical" evidence="12">
    <location>
        <begin position="344"/>
        <end position="362"/>
    </location>
</feature>
<feature type="transmembrane region" description="Helical" evidence="12">
    <location>
        <begin position="285"/>
        <end position="302"/>
    </location>
</feature>
<dbReference type="RefSeq" id="WP_026610415.1">
    <property type="nucleotide sequence ID" value="NZ_OX458333.1"/>
</dbReference>
<keyword evidence="8 12" id="KW-0812">Transmembrane</keyword>